<feature type="region of interest" description="Disordered" evidence="1">
    <location>
        <begin position="1"/>
        <end position="48"/>
    </location>
</feature>
<evidence type="ECO:0000313" key="3">
    <source>
        <dbReference type="Proteomes" id="UP001152024"/>
    </source>
</evidence>
<reference evidence="2" key="1">
    <citation type="submission" date="2022-09" db="EMBL/GenBank/DDBJ databases">
        <title>Fusarium specimens isolated from Avocado Roots.</title>
        <authorList>
            <person name="Stajich J."/>
            <person name="Roper C."/>
            <person name="Heimlech-Rivalta G."/>
        </authorList>
    </citation>
    <scope>NUCLEOTIDE SEQUENCE</scope>
    <source>
        <strain evidence="2">CF00095</strain>
    </source>
</reference>
<dbReference type="Proteomes" id="UP001152024">
    <property type="component" value="Unassembled WGS sequence"/>
</dbReference>
<evidence type="ECO:0000256" key="1">
    <source>
        <dbReference type="SAM" id="MobiDB-lite"/>
    </source>
</evidence>
<name>A0ABQ8RIB3_FUSEQ</name>
<gene>
    <name evidence="2" type="ORF">NW768_003600</name>
</gene>
<organism evidence="2 3">
    <name type="scientific">Fusarium equiseti</name>
    <name type="common">Fusarium scirpi</name>
    <dbReference type="NCBI Taxonomy" id="61235"/>
    <lineage>
        <taxon>Eukaryota</taxon>
        <taxon>Fungi</taxon>
        <taxon>Dikarya</taxon>
        <taxon>Ascomycota</taxon>
        <taxon>Pezizomycotina</taxon>
        <taxon>Sordariomycetes</taxon>
        <taxon>Hypocreomycetidae</taxon>
        <taxon>Hypocreales</taxon>
        <taxon>Nectriaceae</taxon>
        <taxon>Fusarium</taxon>
        <taxon>Fusarium incarnatum-equiseti species complex</taxon>
    </lineage>
</organism>
<protein>
    <submittedName>
        <fullName evidence="2">Uncharacterized protein</fullName>
    </submittedName>
</protein>
<dbReference type="EMBL" id="JAOQBH010000005">
    <property type="protein sequence ID" value="KAJ4135992.1"/>
    <property type="molecule type" value="Genomic_DNA"/>
</dbReference>
<evidence type="ECO:0000313" key="2">
    <source>
        <dbReference type="EMBL" id="KAJ4135992.1"/>
    </source>
</evidence>
<feature type="compositionally biased region" description="Basic and acidic residues" evidence="1">
    <location>
        <begin position="37"/>
        <end position="48"/>
    </location>
</feature>
<comment type="caution">
    <text evidence="2">The sequence shown here is derived from an EMBL/GenBank/DDBJ whole genome shotgun (WGS) entry which is preliminary data.</text>
</comment>
<feature type="compositionally biased region" description="Polar residues" evidence="1">
    <location>
        <begin position="1"/>
        <end position="23"/>
    </location>
</feature>
<sequence length="84" mass="9471">MPSQNSTENSNVKTDNGNITDTLTPKALNPRPVSSTKKPESAPARDETVKALKEEIDQTLKEMNAVWEEIAIENKQLYTIQEWI</sequence>
<proteinExistence type="predicted"/>
<accession>A0ABQ8RIB3</accession>
<keyword evidence="3" id="KW-1185">Reference proteome</keyword>